<comment type="caution">
    <text evidence="2">The sequence shown here is derived from an EMBL/GenBank/DDBJ whole genome shotgun (WGS) entry which is preliminary data.</text>
</comment>
<reference evidence="2 3" key="1">
    <citation type="journal article" date="2018" name="Sci. Rep.">
        <title>Characterisation of pathogen-specific regions and novel effector candidates in Fusarium oxysporum f. sp. cepae.</title>
        <authorList>
            <person name="Armitage A.D."/>
            <person name="Taylor A."/>
            <person name="Sobczyk M.K."/>
            <person name="Baxter L."/>
            <person name="Greenfield B.P."/>
            <person name="Bates H.J."/>
            <person name="Wilson F."/>
            <person name="Jackson A.C."/>
            <person name="Ott S."/>
            <person name="Harrison R.J."/>
            <person name="Clarkson J.P."/>
        </authorList>
    </citation>
    <scope>NUCLEOTIDE SEQUENCE [LARGE SCALE GENOMIC DNA]</scope>
    <source>
        <strain evidence="2 3">Fp_A8</strain>
    </source>
</reference>
<proteinExistence type="predicted"/>
<dbReference type="EMBL" id="MRDB01000015">
    <property type="protein sequence ID" value="RKL41683.1"/>
    <property type="molecule type" value="Genomic_DNA"/>
</dbReference>
<dbReference type="Proteomes" id="UP000283569">
    <property type="component" value="Unassembled WGS sequence"/>
</dbReference>
<dbReference type="AlphaFoldDB" id="A0A420TJE4"/>
<dbReference type="InterPro" id="IPR002018">
    <property type="entry name" value="CarbesteraseB"/>
</dbReference>
<dbReference type="InterPro" id="IPR029058">
    <property type="entry name" value="AB_hydrolase_fold"/>
</dbReference>
<sequence length="437" mass="47955">MTDSGVSIQLPGGAIIGSRKQHVFQARGIKYAEANRFGIPRPFTKWDTPIDGTRPASICPQLPSRLNSVTGNIVKGRVMDEDCLHLTVTAPEHAIDEGLQLPVMIFLHGGANVSGGGDLDCYLPDSLIRKDIVVVNVSYRLGIFGWVPIEGIAPANLGLLDQIEALRWVQRNICYVGGDPQRVTVIGHSVGAYAIYCMMVADTAAGLFHRAILQSTPFEWQTVSATTSEDLAKVAGKLIQGDPRSMTAEELLLIQAKIMPEARRLGLPRTFAWAHFGKEPLPDISEVPSRIDQAAKNYSIILTWAKNESVAFVPMLPSYSLWAGIPMIGSAWKQIAAWWCSHKEFIWPSQRFHRKFIAMGGNSSTVTFSWSPIGNPLGAVHCIELPFICGTWDAWKDAPMLHGSNIEEVSKIRQEVINVWAAFILGSATSSIMLNIN</sequence>
<dbReference type="Gene3D" id="3.40.50.1820">
    <property type="entry name" value="alpha/beta hydrolase"/>
    <property type="match status" value="1"/>
</dbReference>
<feature type="domain" description="Carboxylesterase type B" evidence="1">
    <location>
        <begin position="7"/>
        <end position="237"/>
    </location>
</feature>
<protein>
    <recommendedName>
        <fullName evidence="1">Carboxylesterase type B domain-containing protein</fullName>
    </recommendedName>
</protein>
<dbReference type="Pfam" id="PF00135">
    <property type="entry name" value="COesterase"/>
    <property type="match status" value="1"/>
</dbReference>
<dbReference type="SUPFAM" id="SSF53474">
    <property type="entry name" value="alpha/beta-Hydrolases"/>
    <property type="match status" value="1"/>
</dbReference>
<name>A0A420TJE4_GIBIN</name>
<evidence type="ECO:0000313" key="3">
    <source>
        <dbReference type="Proteomes" id="UP000283569"/>
    </source>
</evidence>
<gene>
    <name evidence="2" type="ORF">BFJ72_g5575</name>
</gene>
<evidence type="ECO:0000313" key="2">
    <source>
        <dbReference type="EMBL" id="RKL41683.1"/>
    </source>
</evidence>
<dbReference type="PANTHER" id="PTHR11559">
    <property type="entry name" value="CARBOXYLESTERASE"/>
    <property type="match status" value="1"/>
</dbReference>
<dbReference type="InterPro" id="IPR050309">
    <property type="entry name" value="Type-B_Carboxylest/Lipase"/>
</dbReference>
<accession>A0A420TJE4</accession>
<evidence type="ECO:0000259" key="1">
    <source>
        <dbReference type="Pfam" id="PF00135"/>
    </source>
</evidence>
<organism evidence="2 3">
    <name type="scientific">Gibberella intermedia</name>
    <name type="common">Bulb rot disease fungus</name>
    <name type="synonym">Fusarium proliferatum</name>
    <dbReference type="NCBI Taxonomy" id="948311"/>
    <lineage>
        <taxon>Eukaryota</taxon>
        <taxon>Fungi</taxon>
        <taxon>Dikarya</taxon>
        <taxon>Ascomycota</taxon>
        <taxon>Pezizomycotina</taxon>
        <taxon>Sordariomycetes</taxon>
        <taxon>Hypocreomycetidae</taxon>
        <taxon>Hypocreales</taxon>
        <taxon>Nectriaceae</taxon>
        <taxon>Fusarium</taxon>
        <taxon>Fusarium fujikuroi species complex</taxon>
    </lineage>
</organism>